<dbReference type="InterPro" id="IPR057264">
    <property type="entry name" value="Ribosomal_uL24_C"/>
</dbReference>
<evidence type="ECO:0000256" key="1">
    <source>
        <dbReference type="ARBA" id="ARBA00010618"/>
    </source>
</evidence>
<gene>
    <name evidence="5 8" type="primary">rplX</name>
    <name evidence="8" type="ORF">F4Y42_21260</name>
</gene>
<dbReference type="HAMAP" id="MF_01326_B">
    <property type="entry name" value="Ribosomal_uL24_B"/>
    <property type="match status" value="1"/>
</dbReference>
<proteinExistence type="inferred from homology"/>
<comment type="function">
    <text evidence="5">One of the proteins that surrounds the polypeptide exit tunnel on the outside of the subunit.</text>
</comment>
<dbReference type="NCBIfam" id="TIGR01079">
    <property type="entry name" value="rplX_bact"/>
    <property type="match status" value="1"/>
</dbReference>
<dbReference type="Pfam" id="PF00467">
    <property type="entry name" value="KOW"/>
    <property type="match status" value="1"/>
</dbReference>
<dbReference type="Gene3D" id="2.30.30.30">
    <property type="match status" value="1"/>
</dbReference>
<dbReference type="PROSITE" id="PS01108">
    <property type="entry name" value="RIBOSOMAL_L24"/>
    <property type="match status" value="1"/>
</dbReference>
<comment type="subunit">
    <text evidence="5">Part of the 50S ribosomal subunit.</text>
</comment>
<dbReference type="EMBL" id="VXRG01000182">
    <property type="protein sequence ID" value="MXY95977.1"/>
    <property type="molecule type" value="Genomic_DNA"/>
</dbReference>
<dbReference type="AlphaFoldDB" id="A0A6B0YZ99"/>
<dbReference type="SUPFAM" id="SSF50104">
    <property type="entry name" value="Translation proteins SH3-like domain"/>
    <property type="match status" value="1"/>
</dbReference>
<sequence length="119" mass="13120">MGVKIRKGDVVEVIAGNDKGHRGEVQSVIRKKDKKGRQDPNRVYVVVAGANFVTKHQRRSPTVRTQTGRIELEAPLHISNVALVGTDNEVTRAGYRLEGEDKIRIDRRTGEPLPVAGEG</sequence>
<keyword evidence="3 5" id="KW-0687">Ribonucleoprotein</keyword>
<feature type="domain" description="KOW" evidence="7">
    <location>
        <begin position="4"/>
        <end position="31"/>
    </location>
</feature>
<dbReference type="GO" id="GO:0006412">
    <property type="term" value="P:translation"/>
    <property type="evidence" value="ECO:0007669"/>
    <property type="project" value="UniProtKB-UniRule"/>
</dbReference>
<dbReference type="InterPro" id="IPR005824">
    <property type="entry name" value="KOW"/>
</dbReference>
<keyword evidence="2 5" id="KW-0689">Ribosomal protein</keyword>
<dbReference type="InterPro" id="IPR014722">
    <property type="entry name" value="Rib_uL2_dom2"/>
</dbReference>
<comment type="similarity">
    <text evidence="1 5 6">Belongs to the universal ribosomal protein uL24 family.</text>
</comment>
<dbReference type="CDD" id="cd06089">
    <property type="entry name" value="KOW_RPL26"/>
    <property type="match status" value="1"/>
</dbReference>
<dbReference type="GO" id="GO:0005840">
    <property type="term" value="C:ribosome"/>
    <property type="evidence" value="ECO:0007669"/>
    <property type="project" value="UniProtKB-KW"/>
</dbReference>
<keyword evidence="5" id="KW-0699">rRNA-binding</keyword>
<evidence type="ECO:0000256" key="3">
    <source>
        <dbReference type="ARBA" id="ARBA00023274"/>
    </source>
</evidence>
<dbReference type="GO" id="GO:1990904">
    <property type="term" value="C:ribonucleoprotein complex"/>
    <property type="evidence" value="ECO:0007669"/>
    <property type="project" value="UniProtKB-KW"/>
</dbReference>
<keyword evidence="5" id="KW-0694">RNA-binding</keyword>
<comment type="function">
    <text evidence="5">One of two assembly initiator proteins, it binds directly to the 5'-end of the 23S rRNA, where it nucleates assembly of the 50S subunit.</text>
</comment>
<dbReference type="InterPro" id="IPR008991">
    <property type="entry name" value="Translation_prot_SH3-like_sf"/>
</dbReference>
<reference evidence="8" key="1">
    <citation type="submission" date="2019-09" db="EMBL/GenBank/DDBJ databases">
        <title>Characterisation of the sponge microbiome using genome-centric metagenomics.</title>
        <authorList>
            <person name="Engelberts J.P."/>
            <person name="Robbins S.J."/>
            <person name="De Goeij J.M."/>
            <person name="Aranda M."/>
            <person name="Bell S.C."/>
            <person name="Webster N.S."/>
        </authorList>
    </citation>
    <scope>NUCLEOTIDE SEQUENCE</scope>
    <source>
        <strain evidence="8">SB0664_bin_27</strain>
    </source>
</reference>
<organism evidence="8">
    <name type="scientific">Caldilineaceae bacterium SB0664_bin_27</name>
    <dbReference type="NCBI Taxonomy" id="2605260"/>
    <lineage>
        <taxon>Bacteria</taxon>
        <taxon>Bacillati</taxon>
        <taxon>Chloroflexota</taxon>
        <taxon>Caldilineae</taxon>
        <taxon>Caldilineales</taxon>
        <taxon>Caldilineaceae</taxon>
    </lineage>
</organism>
<dbReference type="InterPro" id="IPR003256">
    <property type="entry name" value="Ribosomal_uL24"/>
</dbReference>
<dbReference type="GO" id="GO:0003735">
    <property type="term" value="F:structural constituent of ribosome"/>
    <property type="evidence" value="ECO:0007669"/>
    <property type="project" value="InterPro"/>
</dbReference>
<comment type="caution">
    <text evidence="8">The sequence shown here is derived from an EMBL/GenBank/DDBJ whole genome shotgun (WGS) entry which is preliminary data.</text>
</comment>
<evidence type="ECO:0000256" key="6">
    <source>
        <dbReference type="RuleBase" id="RU003477"/>
    </source>
</evidence>
<dbReference type="PANTHER" id="PTHR12903">
    <property type="entry name" value="MITOCHONDRIAL RIBOSOMAL PROTEIN L24"/>
    <property type="match status" value="1"/>
</dbReference>
<evidence type="ECO:0000313" key="8">
    <source>
        <dbReference type="EMBL" id="MXY95977.1"/>
    </source>
</evidence>
<evidence type="ECO:0000256" key="4">
    <source>
        <dbReference type="ARBA" id="ARBA00035206"/>
    </source>
</evidence>
<dbReference type="GO" id="GO:0019843">
    <property type="term" value="F:rRNA binding"/>
    <property type="evidence" value="ECO:0007669"/>
    <property type="project" value="UniProtKB-UniRule"/>
</dbReference>
<evidence type="ECO:0000256" key="2">
    <source>
        <dbReference type="ARBA" id="ARBA00022980"/>
    </source>
</evidence>
<dbReference type="Pfam" id="PF17136">
    <property type="entry name" value="ribosomal_L24"/>
    <property type="match status" value="1"/>
</dbReference>
<evidence type="ECO:0000256" key="5">
    <source>
        <dbReference type="HAMAP-Rule" id="MF_01326"/>
    </source>
</evidence>
<dbReference type="InterPro" id="IPR005825">
    <property type="entry name" value="Ribosomal_uL24_CS"/>
</dbReference>
<accession>A0A6B0YZ99</accession>
<evidence type="ECO:0000259" key="7">
    <source>
        <dbReference type="SMART" id="SM00739"/>
    </source>
</evidence>
<protein>
    <recommendedName>
        <fullName evidence="4 5">Large ribosomal subunit protein uL24</fullName>
    </recommendedName>
</protein>
<dbReference type="SMART" id="SM00739">
    <property type="entry name" value="KOW"/>
    <property type="match status" value="1"/>
</dbReference>
<dbReference type="InterPro" id="IPR041988">
    <property type="entry name" value="Ribosomal_uL24_KOW"/>
</dbReference>
<name>A0A6B0YZ99_9CHLR</name>